<keyword evidence="9" id="KW-1185">Reference proteome</keyword>
<keyword evidence="2" id="KW-0677">Repeat</keyword>
<dbReference type="InterPro" id="IPR000157">
    <property type="entry name" value="TIR_dom"/>
</dbReference>
<dbReference type="GO" id="GO:0006952">
    <property type="term" value="P:defense response"/>
    <property type="evidence" value="ECO:0007669"/>
    <property type="project" value="UniProtKB-KW"/>
</dbReference>
<dbReference type="SUPFAM" id="SSF52058">
    <property type="entry name" value="L domain-like"/>
    <property type="match status" value="1"/>
</dbReference>
<dbReference type="AlphaFoldDB" id="G7KIF8"/>
<gene>
    <name evidence="7" type="ordered locus">MTR_6g072480</name>
</gene>
<reference evidence="7 9" key="1">
    <citation type="journal article" date="2011" name="Nature">
        <title>The Medicago genome provides insight into the evolution of rhizobial symbioses.</title>
        <authorList>
            <person name="Young N.D."/>
            <person name="Debelle F."/>
            <person name="Oldroyd G.E."/>
            <person name="Geurts R."/>
            <person name="Cannon S.B."/>
            <person name="Udvardi M.K."/>
            <person name="Benedito V.A."/>
            <person name="Mayer K.F."/>
            <person name="Gouzy J."/>
            <person name="Schoof H."/>
            <person name="Van de Peer Y."/>
            <person name="Proost S."/>
            <person name="Cook D.R."/>
            <person name="Meyers B.C."/>
            <person name="Spannagl M."/>
            <person name="Cheung F."/>
            <person name="De Mita S."/>
            <person name="Krishnakumar V."/>
            <person name="Gundlach H."/>
            <person name="Zhou S."/>
            <person name="Mudge J."/>
            <person name="Bharti A.K."/>
            <person name="Murray J.D."/>
            <person name="Naoumkina M.A."/>
            <person name="Rosen B."/>
            <person name="Silverstein K.A."/>
            <person name="Tang H."/>
            <person name="Rombauts S."/>
            <person name="Zhao P.X."/>
            <person name="Zhou P."/>
            <person name="Barbe V."/>
            <person name="Bardou P."/>
            <person name="Bechner M."/>
            <person name="Bellec A."/>
            <person name="Berger A."/>
            <person name="Berges H."/>
            <person name="Bidwell S."/>
            <person name="Bisseling T."/>
            <person name="Choisne N."/>
            <person name="Couloux A."/>
            <person name="Denny R."/>
            <person name="Deshpande S."/>
            <person name="Dai X."/>
            <person name="Doyle J.J."/>
            <person name="Dudez A.M."/>
            <person name="Farmer A.D."/>
            <person name="Fouteau S."/>
            <person name="Franken C."/>
            <person name="Gibelin C."/>
            <person name="Gish J."/>
            <person name="Goldstein S."/>
            <person name="Gonzalez A.J."/>
            <person name="Green P.J."/>
            <person name="Hallab A."/>
            <person name="Hartog M."/>
            <person name="Hua A."/>
            <person name="Humphray S.J."/>
            <person name="Jeong D.H."/>
            <person name="Jing Y."/>
            <person name="Jocker A."/>
            <person name="Kenton S.M."/>
            <person name="Kim D.J."/>
            <person name="Klee K."/>
            <person name="Lai H."/>
            <person name="Lang C."/>
            <person name="Lin S."/>
            <person name="Macmil S.L."/>
            <person name="Magdelenat G."/>
            <person name="Matthews L."/>
            <person name="McCorrison J."/>
            <person name="Monaghan E.L."/>
            <person name="Mun J.H."/>
            <person name="Najar F.Z."/>
            <person name="Nicholson C."/>
            <person name="Noirot C."/>
            <person name="O'Bleness M."/>
            <person name="Paule C.R."/>
            <person name="Poulain J."/>
            <person name="Prion F."/>
            <person name="Qin B."/>
            <person name="Qu C."/>
            <person name="Retzel E.F."/>
            <person name="Riddle C."/>
            <person name="Sallet E."/>
            <person name="Samain S."/>
            <person name="Samson N."/>
            <person name="Sanders I."/>
            <person name="Saurat O."/>
            <person name="Scarpelli C."/>
            <person name="Schiex T."/>
            <person name="Segurens B."/>
            <person name="Severin A.J."/>
            <person name="Sherrier D.J."/>
            <person name="Shi R."/>
            <person name="Sims S."/>
            <person name="Singer S.R."/>
            <person name="Sinharoy S."/>
            <person name="Sterck L."/>
            <person name="Viollet A."/>
            <person name="Wang B.B."/>
            <person name="Wang K."/>
            <person name="Wang M."/>
            <person name="Wang X."/>
            <person name="Warfsmann J."/>
            <person name="Weissenbach J."/>
            <person name="White D.D."/>
            <person name="White J.D."/>
            <person name="Wiley G.B."/>
            <person name="Wincker P."/>
            <person name="Xing Y."/>
            <person name="Yang L."/>
            <person name="Yao Z."/>
            <person name="Ying F."/>
            <person name="Zhai J."/>
            <person name="Zhou L."/>
            <person name="Zuber A."/>
            <person name="Denarie J."/>
            <person name="Dixon R.A."/>
            <person name="May G.D."/>
            <person name="Schwartz D.C."/>
            <person name="Rogers J."/>
            <person name="Quetier F."/>
            <person name="Town C.D."/>
            <person name="Roe B.A."/>
        </authorList>
    </citation>
    <scope>NUCLEOTIDE SEQUENCE [LARGE SCALE GENOMIC DNA]</scope>
    <source>
        <strain evidence="7">A17</strain>
        <strain evidence="8 9">cv. Jemalong A17</strain>
    </source>
</reference>
<dbReference type="EnsemblPlants" id="AES76178">
    <property type="protein sequence ID" value="AES76178"/>
    <property type="gene ID" value="MTR_6g072480"/>
</dbReference>
<keyword evidence="5" id="KW-0472">Membrane</keyword>
<keyword evidence="5" id="KW-1133">Transmembrane helix</keyword>
<accession>A0A0C3VXT0</accession>
<dbReference type="InterPro" id="IPR027417">
    <property type="entry name" value="P-loop_NTPase"/>
</dbReference>
<dbReference type="Gene3D" id="3.40.50.10140">
    <property type="entry name" value="Toll/interleukin-1 receptor homology (TIR) domain"/>
    <property type="match status" value="1"/>
</dbReference>
<keyword evidence="3" id="KW-0611">Plant defense</keyword>
<dbReference type="InterPro" id="IPR058192">
    <property type="entry name" value="WHD_ROQ1-like"/>
</dbReference>
<protein>
    <submittedName>
        <fullName evidence="7">Disease resistance protein (TIR-NBS-LRR class)</fullName>
    </submittedName>
</protein>
<dbReference type="Pfam" id="PF00931">
    <property type="entry name" value="NB-ARC"/>
    <property type="match status" value="1"/>
</dbReference>
<dbReference type="Gene3D" id="1.10.8.430">
    <property type="entry name" value="Helical domain of apoptotic protease-activating factors"/>
    <property type="match status" value="1"/>
</dbReference>
<dbReference type="SUPFAM" id="SSF52540">
    <property type="entry name" value="P-loop containing nucleoside triphosphate hydrolases"/>
    <property type="match status" value="1"/>
</dbReference>
<dbReference type="InterPro" id="IPR032675">
    <property type="entry name" value="LRR_dom_sf"/>
</dbReference>
<dbReference type="FunFam" id="3.40.50.10140:FF:000007">
    <property type="entry name" value="Disease resistance protein (TIR-NBS-LRR class)"/>
    <property type="match status" value="1"/>
</dbReference>
<keyword evidence="5" id="KW-0812">Transmembrane</keyword>
<dbReference type="GO" id="GO:0043531">
    <property type="term" value="F:ADP binding"/>
    <property type="evidence" value="ECO:0007669"/>
    <property type="project" value="InterPro"/>
</dbReference>
<evidence type="ECO:0000256" key="3">
    <source>
        <dbReference type="ARBA" id="ARBA00022821"/>
    </source>
</evidence>
<dbReference type="PRINTS" id="PR00364">
    <property type="entry name" value="DISEASERSIST"/>
</dbReference>
<dbReference type="Gene3D" id="3.80.10.10">
    <property type="entry name" value="Ribonuclease Inhibitor"/>
    <property type="match status" value="2"/>
</dbReference>
<dbReference type="InterPro" id="IPR036390">
    <property type="entry name" value="WH_DNA-bd_sf"/>
</dbReference>
<reference evidence="8" key="3">
    <citation type="submission" date="2015-04" db="UniProtKB">
        <authorList>
            <consortium name="EnsemblPlants"/>
        </authorList>
    </citation>
    <scope>IDENTIFICATION</scope>
    <source>
        <strain evidence="8">cv. Jemalong A17</strain>
    </source>
</reference>
<dbReference type="InterPro" id="IPR042197">
    <property type="entry name" value="Apaf_helical"/>
</dbReference>
<evidence type="ECO:0000256" key="2">
    <source>
        <dbReference type="ARBA" id="ARBA00022737"/>
    </source>
</evidence>
<dbReference type="Proteomes" id="UP000002051">
    <property type="component" value="Chromosome 6"/>
</dbReference>
<dbReference type="InterPro" id="IPR035897">
    <property type="entry name" value="Toll_tir_struct_dom_sf"/>
</dbReference>
<feature type="domain" description="TIR" evidence="6">
    <location>
        <begin position="14"/>
        <end position="185"/>
    </location>
</feature>
<evidence type="ECO:0000313" key="7">
    <source>
        <dbReference type="EMBL" id="AES76178.2"/>
    </source>
</evidence>
<keyword evidence="1" id="KW-0433">Leucine-rich repeat</keyword>
<evidence type="ECO:0000313" key="8">
    <source>
        <dbReference type="EnsemblPlants" id="AES76178"/>
    </source>
</evidence>
<evidence type="ECO:0000256" key="1">
    <source>
        <dbReference type="ARBA" id="ARBA00022614"/>
    </source>
</evidence>
<reference evidence="7 9" key="2">
    <citation type="journal article" date="2014" name="BMC Genomics">
        <title>An improved genome release (version Mt4.0) for the model legume Medicago truncatula.</title>
        <authorList>
            <person name="Tang H."/>
            <person name="Krishnakumar V."/>
            <person name="Bidwell S."/>
            <person name="Rosen B."/>
            <person name="Chan A."/>
            <person name="Zhou S."/>
            <person name="Gentzbittel L."/>
            <person name="Childs K.L."/>
            <person name="Yandell M."/>
            <person name="Gundlach H."/>
            <person name="Mayer K.F."/>
            <person name="Schwartz D.C."/>
            <person name="Town C.D."/>
        </authorList>
    </citation>
    <scope>GENOME REANNOTATION</scope>
    <source>
        <strain evidence="8 9">cv. Jemalong A17</strain>
    </source>
</reference>
<accession>G7KIF8</accession>
<dbReference type="Pfam" id="PF01582">
    <property type="entry name" value="TIR"/>
    <property type="match status" value="1"/>
</dbReference>
<name>G7KIF8_MEDTR</name>
<sequence>MAMQSTSSSVSYDFKYQVFLSFRGADTRYEFTGNLYKALTDKGIHTFFDDRELQRGDKIEQSLNNAIEESRIFIPVFSANYASSSFCLDELVHIIRVYKEKGRLVLPVFYGVDPGDIRHQRGSYAIHLTKHEKRFGNNKENMEKLLQWKKALKQAADLSGFHFSLGNGYEYKRIGEIIRNVTNQINRVSLHVAKYPVGLQSRVQQVKSLLDNESDDVVHMVGLYGIGGLGKSTLAKATFNSIADKFEVFCFLENVRENSAKHGLENLQEQLLLKTIGEEIKLGGVSQGIQIIKDRLRRKKVLLILDDIDKLEQLDALAGGFDWFGNGSRVIITTRDKQLLTNHEIELMYEVEGLYGTEALELLRWMAFKNNKVPSSYEHILNRAVSYASGLPLVLEIVGSNLFGKSIQIWKGALDGYERIPDKKIQEILRVSYDALEEEQQSVFLDIACCFKEHSWEEFEDILRTHYGHCIKHHVQVLAEKSLIVISRSKWGYIYVTLHDLIKDMGKEVVRQQSSKEPGERSRLWCHNDIIHVLQGNTGTSKVEMLYMNFPSKKTVIDWNGKAFMKMTNLKTLIIKKGHFSKGPEYLPSSLRVLKWDRYPSDSLSSSILNKASEISSFSNFCFFFVFMQKFENMKVFSLDKCQHLTHIPDVSCLPILEKFSFKKCRNLITIDISIGYLDKLEILNAENCSKLESFPPLRLPSLKDLKLSGCKSLKSFPKLLCEMTKIKGICLYDTSIGELPSSFRNLNELHYLQIFGDGKLKISSNIFAMPNKINSISASGCNLLLPKDNDKMNSEMFSNVKCLRLSNNLSDGCLPIFLKWCVNVTSLDLSGNKFKIIPECLSELHLIVDLSLDFCEYLEEIRGIPPNLYNFSAIGCESLSLSSIRMLLSQKRHEAGRCTKICLLNKSEGIPDRFEHQSRGDTISFWFRKKIPSIRSIILLRDNPLENPRVKVFVNGYYDNLIANHFNSFIFLVNLRLNHTYLFDLKLEEIVELSSRFMFELDEALSKNEWIHIELQIGRCLSFIDSPEIGIHVLKEKRSMEEDVIFTNPYSRKRKLDMYLNPYSRKRKLDEYLNNSPSPQYYIVIGEYVDPSGLEQMASLLARLLTVPFVPLYFSFCLLVFSFLIQKCYL</sequence>
<dbReference type="STRING" id="3880.G7KIF8"/>
<dbReference type="InterPro" id="IPR044974">
    <property type="entry name" value="Disease_R_plants"/>
</dbReference>
<dbReference type="SUPFAM" id="SSF52200">
    <property type="entry name" value="Toll/Interleukin receptor TIR domain"/>
    <property type="match status" value="1"/>
</dbReference>
<dbReference type="PANTHER" id="PTHR11017:SF219">
    <property type="entry name" value="ARCHAEAL ATPASE"/>
    <property type="match status" value="1"/>
</dbReference>
<evidence type="ECO:0000256" key="5">
    <source>
        <dbReference type="SAM" id="Phobius"/>
    </source>
</evidence>
<dbReference type="PaxDb" id="3880-AES76178"/>
<dbReference type="SUPFAM" id="SSF46785">
    <property type="entry name" value="Winged helix' DNA-binding domain"/>
    <property type="match status" value="1"/>
</dbReference>
<dbReference type="GO" id="GO:0007165">
    <property type="term" value="P:signal transduction"/>
    <property type="evidence" value="ECO:0007669"/>
    <property type="project" value="InterPro"/>
</dbReference>
<dbReference type="PANTHER" id="PTHR11017">
    <property type="entry name" value="LEUCINE-RICH REPEAT-CONTAINING PROTEIN"/>
    <property type="match status" value="1"/>
</dbReference>
<dbReference type="HOGENOM" id="CLU_001561_5_1_1"/>
<evidence type="ECO:0000256" key="4">
    <source>
        <dbReference type="ARBA" id="ARBA00023027"/>
    </source>
</evidence>
<dbReference type="PROSITE" id="PS50104">
    <property type="entry name" value="TIR"/>
    <property type="match status" value="1"/>
</dbReference>
<dbReference type="eggNOG" id="ENOG502SD6T">
    <property type="taxonomic scope" value="Eukaryota"/>
</dbReference>
<dbReference type="EMBL" id="CM001222">
    <property type="protein sequence ID" value="AES76178.2"/>
    <property type="molecule type" value="Genomic_DNA"/>
</dbReference>
<dbReference type="InterPro" id="IPR002182">
    <property type="entry name" value="NB-ARC"/>
</dbReference>
<dbReference type="Pfam" id="PF23282">
    <property type="entry name" value="WHD_ROQ1"/>
    <property type="match status" value="1"/>
</dbReference>
<dbReference type="Gene3D" id="3.40.50.300">
    <property type="entry name" value="P-loop containing nucleotide triphosphate hydrolases"/>
    <property type="match status" value="1"/>
</dbReference>
<organism evidence="7 9">
    <name type="scientific">Medicago truncatula</name>
    <name type="common">Barrel medic</name>
    <name type="synonym">Medicago tribuloides</name>
    <dbReference type="NCBI Taxonomy" id="3880"/>
    <lineage>
        <taxon>Eukaryota</taxon>
        <taxon>Viridiplantae</taxon>
        <taxon>Streptophyta</taxon>
        <taxon>Embryophyta</taxon>
        <taxon>Tracheophyta</taxon>
        <taxon>Spermatophyta</taxon>
        <taxon>Magnoliopsida</taxon>
        <taxon>eudicotyledons</taxon>
        <taxon>Gunneridae</taxon>
        <taxon>Pentapetalae</taxon>
        <taxon>rosids</taxon>
        <taxon>fabids</taxon>
        <taxon>Fabales</taxon>
        <taxon>Fabaceae</taxon>
        <taxon>Papilionoideae</taxon>
        <taxon>50 kb inversion clade</taxon>
        <taxon>NPAAA clade</taxon>
        <taxon>Hologalegina</taxon>
        <taxon>IRL clade</taxon>
        <taxon>Trifolieae</taxon>
        <taxon>Medicago</taxon>
    </lineage>
</organism>
<dbReference type="SMART" id="SM00255">
    <property type="entry name" value="TIR"/>
    <property type="match status" value="1"/>
</dbReference>
<evidence type="ECO:0000313" key="9">
    <source>
        <dbReference type="Proteomes" id="UP000002051"/>
    </source>
</evidence>
<dbReference type="InterPro" id="IPR058546">
    <property type="entry name" value="RPS4B/Roq1-like_LRR"/>
</dbReference>
<feature type="transmembrane region" description="Helical" evidence="5">
    <location>
        <begin position="1101"/>
        <end position="1126"/>
    </location>
</feature>
<dbReference type="Pfam" id="PF23286">
    <property type="entry name" value="LRR_13"/>
    <property type="match status" value="1"/>
</dbReference>
<keyword evidence="4" id="KW-0520">NAD</keyword>
<evidence type="ECO:0000259" key="6">
    <source>
        <dbReference type="PROSITE" id="PS50104"/>
    </source>
</evidence>
<proteinExistence type="predicted"/>